<evidence type="ECO:0000256" key="1">
    <source>
        <dbReference type="ARBA" id="ARBA00004370"/>
    </source>
</evidence>
<dbReference type="KEGG" id="mrb:Mrub_1684"/>
<evidence type="ECO:0000259" key="8">
    <source>
        <dbReference type="Pfam" id="PF07244"/>
    </source>
</evidence>
<reference evidence="10 12" key="3">
    <citation type="submission" date="2013-04" db="EMBL/GenBank/DDBJ databases">
        <authorList>
            <person name="Chin J."/>
            <person name="Alexander D.H."/>
            <person name="Marks P."/>
            <person name="Korlach J."/>
            <person name="Clum A."/>
            <person name="Copeland A."/>
        </authorList>
    </citation>
    <scope>NUCLEOTIDE SEQUENCE [LARGE SCALE GENOMIC DNA]</scope>
    <source>
        <strain evidence="12">ATCC 35948 / DSM 1279 / VKM B-1258 / 21</strain>
        <strain evidence="10">DSM 1279</strain>
    </source>
</reference>
<evidence type="ECO:0000313" key="11">
    <source>
        <dbReference type="Proteomes" id="UP000006655"/>
    </source>
</evidence>
<organism evidence="10 12">
    <name type="scientific">Meiothermus ruber (strain ATCC 35948 / DSM 1279 / VKM B-1258 / 21)</name>
    <name type="common">Thermus ruber</name>
    <dbReference type="NCBI Taxonomy" id="504728"/>
    <lineage>
        <taxon>Bacteria</taxon>
        <taxon>Thermotogati</taxon>
        <taxon>Deinococcota</taxon>
        <taxon>Deinococci</taxon>
        <taxon>Thermales</taxon>
        <taxon>Thermaceae</taxon>
        <taxon>Meiothermus</taxon>
    </lineage>
</organism>
<dbReference type="InterPro" id="IPR010827">
    <property type="entry name" value="BamA/TamA_POTRA"/>
</dbReference>
<dbReference type="Proteomes" id="UP000006655">
    <property type="component" value="Chromosome"/>
</dbReference>
<accession>D3PSL2</accession>
<reference evidence="10" key="2">
    <citation type="submission" date="2013-04" db="EMBL/GenBank/DDBJ databases">
        <title>Non-Hybrid, Finished Microbial Genome Assemblies from Long-Read SMRT Sequencing Data.</title>
        <authorList>
            <person name="Klammer A."/>
            <person name="Drake J."/>
            <person name="Heiner C."/>
            <person name="Clum A."/>
            <person name="Copeland A."/>
            <person name="Huddleston J."/>
            <person name="Eichler E."/>
            <person name="Turner S.W."/>
        </authorList>
    </citation>
    <scope>NUCLEOTIDE SEQUENCE</scope>
    <source>
        <strain evidence="10">DSM 1279</strain>
    </source>
</reference>
<dbReference type="Proteomes" id="UP000013026">
    <property type="component" value="Chromosome"/>
</dbReference>
<dbReference type="Pfam" id="PF01103">
    <property type="entry name" value="Omp85"/>
    <property type="match status" value="1"/>
</dbReference>
<reference evidence="9 11" key="1">
    <citation type="journal article" date="2010" name="Stand. Genomic Sci.">
        <title>Complete genome sequence of Meiothermus ruber type strain (21).</title>
        <authorList>
            <person name="Tindall B.J."/>
            <person name="Sikorski J."/>
            <person name="Lucas S."/>
            <person name="Goltsman E."/>
            <person name="Copeland A."/>
            <person name="Glavina Del Rio T."/>
            <person name="Nolan M."/>
            <person name="Tice H."/>
            <person name="Cheng J.F."/>
            <person name="Han C."/>
            <person name="Pitluck S."/>
            <person name="Liolios K."/>
            <person name="Ivanova N."/>
            <person name="Mavromatis K."/>
            <person name="Ovchinnikova G."/>
            <person name="Pati A."/>
            <person name="Fahnrich R."/>
            <person name="Goodwin L."/>
            <person name="Chen A."/>
            <person name="Palaniappan K."/>
            <person name="Land M."/>
            <person name="Hauser L."/>
            <person name="Chang Y.J."/>
            <person name="Jeffries C.D."/>
            <person name="Rohde M."/>
            <person name="Goker M."/>
            <person name="Woyke T."/>
            <person name="Bristow J."/>
            <person name="Eisen J.A."/>
            <person name="Markowitz V."/>
            <person name="Hugenholtz P."/>
            <person name="Kyrpides N.C."/>
            <person name="Klenk H.P."/>
            <person name="Lapidus A."/>
        </authorList>
    </citation>
    <scope>NUCLEOTIDE SEQUENCE [LARGE SCALE GENOMIC DNA]</scope>
    <source>
        <strain evidence="11">ATCC 35948 / DSM 1279 / VKM B-1258 / 21</strain>
        <strain evidence="9">DSM 1279</strain>
    </source>
</reference>
<evidence type="ECO:0000313" key="12">
    <source>
        <dbReference type="Proteomes" id="UP000013026"/>
    </source>
</evidence>
<protein>
    <submittedName>
        <fullName evidence="10">Surface antigen (D15)</fullName>
    </submittedName>
</protein>
<keyword evidence="11" id="KW-1185">Reference proteome</keyword>
<evidence type="ECO:0000256" key="2">
    <source>
        <dbReference type="ARBA" id="ARBA00022692"/>
    </source>
</evidence>
<evidence type="ECO:0000256" key="3">
    <source>
        <dbReference type="ARBA" id="ARBA00022729"/>
    </source>
</evidence>
<gene>
    <name evidence="9" type="ordered locus">Mrub_1684</name>
    <name evidence="10" type="ORF">K649_14140</name>
</gene>
<proteinExistence type="predicted"/>
<dbReference type="eggNOG" id="COG4775">
    <property type="taxonomic scope" value="Bacteria"/>
</dbReference>
<feature type="chain" id="PRO_5044729763" evidence="6">
    <location>
        <begin position="21"/>
        <end position="862"/>
    </location>
</feature>
<dbReference type="GO" id="GO:0019867">
    <property type="term" value="C:outer membrane"/>
    <property type="evidence" value="ECO:0007669"/>
    <property type="project" value="InterPro"/>
</dbReference>
<dbReference type="KEGG" id="mre:K649_14140"/>
<keyword evidence="3 6" id="KW-0732">Signal</keyword>
<dbReference type="InterPro" id="IPR000184">
    <property type="entry name" value="Bac_surfAg_D15"/>
</dbReference>
<dbReference type="InterPro" id="IPR039910">
    <property type="entry name" value="D15-like"/>
</dbReference>
<evidence type="ECO:0000256" key="5">
    <source>
        <dbReference type="ARBA" id="ARBA00023237"/>
    </source>
</evidence>
<dbReference type="EMBL" id="CP005385">
    <property type="protein sequence ID" value="AGK06114.1"/>
    <property type="molecule type" value="Genomic_DNA"/>
</dbReference>
<dbReference type="Pfam" id="PF07244">
    <property type="entry name" value="POTRA"/>
    <property type="match status" value="2"/>
</dbReference>
<dbReference type="EMBL" id="CP001743">
    <property type="protein sequence ID" value="ADD28445.1"/>
    <property type="molecule type" value="Genomic_DNA"/>
</dbReference>
<feature type="signal peptide" evidence="6">
    <location>
        <begin position="1"/>
        <end position="20"/>
    </location>
</feature>
<name>D3PSL2_MEIRD</name>
<evidence type="ECO:0000259" key="7">
    <source>
        <dbReference type="Pfam" id="PF01103"/>
    </source>
</evidence>
<dbReference type="PANTHER" id="PTHR12815">
    <property type="entry name" value="SORTING AND ASSEMBLY MACHINERY SAMM50 PROTEIN FAMILY MEMBER"/>
    <property type="match status" value="1"/>
</dbReference>
<dbReference type="STRING" id="504728.K649_14140"/>
<evidence type="ECO:0000256" key="6">
    <source>
        <dbReference type="SAM" id="SignalP"/>
    </source>
</evidence>
<feature type="domain" description="POTRA" evidence="8">
    <location>
        <begin position="96"/>
        <end position="166"/>
    </location>
</feature>
<feature type="domain" description="Bacterial surface antigen (D15)" evidence="7">
    <location>
        <begin position="485"/>
        <end position="861"/>
    </location>
</feature>
<keyword evidence="2" id="KW-0812">Transmembrane</keyword>
<evidence type="ECO:0000256" key="4">
    <source>
        <dbReference type="ARBA" id="ARBA00023136"/>
    </source>
</evidence>
<feature type="domain" description="POTRA" evidence="8">
    <location>
        <begin position="313"/>
        <end position="362"/>
    </location>
</feature>
<comment type="subcellular location">
    <subcellularLocation>
        <location evidence="1">Membrane</location>
    </subcellularLocation>
</comment>
<dbReference type="AlphaFoldDB" id="D3PSL2"/>
<sequence>MFGSMKRLFAVVLLLSAAWAAPIQEVEVRGTDAVLAALVRIALPFGVGDEPGDLEQARAAVLDTGYFRDVKIRLEDSKLVVEVVTNPSITKVTTSAKAFPEASVLRYLETEQAIGVGSVFNPKKASEAAQALAKIYRNEGFPFEPRIVPEAKEVAGGVELSFNVDESPELKSVEVGAATYVPKERLEPLFQPVIENGRFSFERFRDAVGRTADVYAAAGFRGSGVNLAGTSLVDGVLKVAFSELKIVEISARGVDISSLNLKVGDPFNLDRILDGVNALSRSLGRVVDLRPERVSQEGVRLTFQAGEQRYGAIREVRIEGNTAIPTEQLLSKLRLKPGDEYNPTLANEDFARILREYRDLGYDLVAQPDISFREGVYVQRLRELRIAGYRIEPALTRTDPSVFLREMPPVGSLFSVSVLRQSITNILRTGLLREPPGVRPQQGEKPEDVILVLSFREAQTGSFIPGISWSSLTGWEGSIGISDTNLWGLAHQYNVTLGINPNDAGQFLTFSASYRIPWVYIDFADFKQVRTSFGVSIYSQPQANTSFPLEQLYNGNTPDLNGDGVIDDNDKTSQWQYTERKTGISFTISRPLSNDLPNLRLSAGLGWEWSIPFLEVNDPNRPRCLVKVSDSSNTANPSVAEDTACSEALLQDAQSKFEQSVREFQAITLTLGATYSTLNSPTFPTQGFSINLSTGYGITFPKGSDVTQYVPVVVTGRTYFQLDQAARQALGLRVSVGTILGTAQDSQKFSLGGNSTDITTLRGYDPRFLDKGTTVLNGSIEYGYDFGLSPTGGTNLYGFVFADFGRLWPASGDLDAFFLGAGVGLQLNLDLLGAILPPIRLDYGFSQRYPTGRFALRLGLGF</sequence>
<dbReference type="Gene3D" id="2.40.160.50">
    <property type="entry name" value="membrane protein fhac: a member of the omp85/tpsb transporter family"/>
    <property type="match status" value="1"/>
</dbReference>
<keyword evidence="4" id="KW-0472">Membrane</keyword>
<evidence type="ECO:0000313" key="10">
    <source>
        <dbReference type="EMBL" id="AGK06114.1"/>
    </source>
</evidence>
<evidence type="ECO:0000313" key="9">
    <source>
        <dbReference type="EMBL" id="ADD28445.1"/>
    </source>
</evidence>
<dbReference type="PATRIC" id="fig|504728.9.peg.2904"/>
<keyword evidence="5" id="KW-0998">Cell outer membrane</keyword>
<dbReference type="PANTHER" id="PTHR12815:SF47">
    <property type="entry name" value="TRANSLOCATION AND ASSEMBLY MODULE SUBUNIT TAMA"/>
    <property type="match status" value="1"/>
</dbReference>
<dbReference type="OrthoDB" id="28694at2"/>
<dbReference type="Gene3D" id="3.10.20.310">
    <property type="entry name" value="membrane protein fhac"/>
    <property type="match status" value="2"/>
</dbReference>